<dbReference type="EMBL" id="JBBYHT010000003">
    <property type="protein sequence ID" value="MEL1247941.1"/>
    <property type="molecule type" value="Genomic_DNA"/>
</dbReference>
<proteinExistence type="predicted"/>
<dbReference type="RefSeq" id="WP_341682907.1">
    <property type="nucleotide sequence ID" value="NZ_JBBYHT010000003.1"/>
</dbReference>
<sequence>MKQRLKRIFLFIKHYLLLFYNTYFNSITKAQNKNYKNIPIIIISFNQYFYLKQLVDFLIRNEYTNIVIVDNNSSYPPLLKYFEEIKKEVAIHRLKTNEGHMVFWKNKEIFEKYSKGYYVITDSDIVPVSNCPHDFLSYFKSVLDAKPFISKVGFSLKIDDIPETNFNKQKIVDWESRFWTVKDKNDNYIAPIDTTFAIYKPNSYHVAEDQFYKAIRAKYPYMASHGGWYVDTANLNEEQSYYYKLASSSSSWKPNANGIVEKSLYNKK</sequence>
<organism evidence="1 2">
    <name type="scientific">Flavobacterium helocola</name>
    <dbReference type="NCBI Taxonomy" id="3139139"/>
    <lineage>
        <taxon>Bacteria</taxon>
        <taxon>Pseudomonadati</taxon>
        <taxon>Bacteroidota</taxon>
        <taxon>Flavobacteriia</taxon>
        <taxon>Flavobacteriales</taxon>
        <taxon>Flavobacteriaceae</taxon>
        <taxon>Flavobacterium</taxon>
    </lineage>
</organism>
<keyword evidence="2" id="KW-1185">Reference proteome</keyword>
<dbReference type="SUPFAM" id="SSF53448">
    <property type="entry name" value="Nucleotide-diphospho-sugar transferases"/>
    <property type="match status" value="1"/>
</dbReference>
<accession>A0ABU9I6B0</accession>
<reference evidence="1 2" key="1">
    <citation type="submission" date="2024-04" db="EMBL/GenBank/DDBJ databases">
        <title>Flavobacterium sp. DGU41 16S ribosomal RNA gene Genome sequencing and assembly.</title>
        <authorList>
            <person name="Park S."/>
        </authorList>
    </citation>
    <scope>NUCLEOTIDE SEQUENCE [LARGE SCALE GENOMIC DNA]</scope>
    <source>
        <strain evidence="1 2">DGU41</strain>
    </source>
</reference>
<comment type="caution">
    <text evidence="1">The sequence shown here is derived from an EMBL/GenBank/DDBJ whole genome shotgun (WGS) entry which is preliminary data.</text>
</comment>
<dbReference type="InterPro" id="IPR029044">
    <property type="entry name" value="Nucleotide-diphossugar_trans"/>
</dbReference>
<gene>
    <name evidence="1" type="ORF">AAEO58_07780</name>
</gene>
<dbReference type="Gene3D" id="3.90.550.10">
    <property type="entry name" value="Spore Coat Polysaccharide Biosynthesis Protein SpsA, Chain A"/>
    <property type="match status" value="1"/>
</dbReference>
<protein>
    <submittedName>
        <fullName evidence="1">Glycosyltransferase family 2 protein</fullName>
    </submittedName>
</protein>
<evidence type="ECO:0000313" key="2">
    <source>
        <dbReference type="Proteomes" id="UP001393056"/>
    </source>
</evidence>
<dbReference type="Proteomes" id="UP001393056">
    <property type="component" value="Unassembled WGS sequence"/>
</dbReference>
<evidence type="ECO:0000313" key="1">
    <source>
        <dbReference type="EMBL" id="MEL1247941.1"/>
    </source>
</evidence>
<name>A0ABU9I6B0_9FLAO</name>